<name>A0ABM8I018_9BACT</name>
<dbReference type="PANTHER" id="PTHR43648:SF1">
    <property type="entry name" value="ELECTRON TRANSFER FLAVOPROTEIN BETA SUBUNIT LYSINE METHYLTRANSFERASE"/>
    <property type="match status" value="1"/>
</dbReference>
<dbReference type="CDD" id="cd02440">
    <property type="entry name" value="AdoMet_MTases"/>
    <property type="match status" value="1"/>
</dbReference>
<gene>
    <name evidence="3" type="ORF">DESUT3_33350</name>
</gene>
<dbReference type="SUPFAM" id="SSF53335">
    <property type="entry name" value="S-adenosyl-L-methionine-dependent methyltransferases"/>
    <property type="match status" value="1"/>
</dbReference>
<dbReference type="Pfam" id="PF06325">
    <property type="entry name" value="PrmA"/>
    <property type="match status" value="1"/>
</dbReference>
<evidence type="ECO:0000313" key="3">
    <source>
        <dbReference type="EMBL" id="BCR06266.1"/>
    </source>
</evidence>
<dbReference type="PANTHER" id="PTHR43648">
    <property type="entry name" value="ELECTRON TRANSFER FLAVOPROTEIN BETA SUBUNIT LYSINE METHYLTRANSFERASE"/>
    <property type="match status" value="1"/>
</dbReference>
<dbReference type="InterPro" id="IPR050078">
    <property type="entry name" value="Ribosomal_L11_MeTrfase_PrmA"/>
</dbReference>
<dbReference type="GO" id="GO:0008168">
    <property type="term" value="F:methyltransferase activity"/>
    <property type="evidence" value="ECO:0007669"/>
    <property type="project" value="UniProtKB-KW"/>
</dbReference>
<dbReference type="InterPro" id="IPR029063">
    <property type="entry name" value="SAM-dependent_MTases_sf"/>
</dbReference>
<dbReference type="GO" id="GO:0032259">
    <property type="term" value="P:methylation"/>
    <property type="evidence" value="ECO:0007669"/>
    <property type="project" value="UniProtKB-KW"/>
</dbReference>
<reference evidence="3 4" key="1">
    <citation type="journal article" date="2016" name="C (Basel)">
        <title>Selective Growth of and Electricity Production by Marine Exoelectrogenic Bacteria in Self-Aggregated Hydrogel of Microbially Reduced Graphene Oxide.</title>
        <authorList>
            <person name="Yoshida N."/>
            <person name="Goto Y."/>
            <person name="Miyata Y."/>
        </authorList>
    </citation>
    <scope>NUCLEOTIDE SEQUENCE [LARGE SCALE GENOMIC DNA]</scope>
    <source>
        <strain evidence="3 4">NIT-T3</strain>
    </source>
</reference>
<protein>
    <submittedName>
        <fullName evidence="3">SAM-dependent methyltransferase</fullName>
    </submittedName>
</protein>
<keyword evidence="4" id="KW-1185">Reference proteome</keyword>
<dbReference type="Gene3D" id="3.40.50.150">
    <property type="entry name" value="Vaccinia Virus protein VP39"/>
    <property type="match status" value="1"/>
</dbReference>
<dbReference type="Proteomes" id="UP001319827">
    <property type="component" value="Chromosome"/>
</dbReference>
<reference evidence="3 4" key="2">
    <citation type="journal article" date="2021" name="Int. J. Syst. Evol. Microbiol.">
        <title>Isolation and Polyphasic Characterization of Desulfuromonas versatilis sp. Nov., an Electrogenic Bacteria Capable of Versatile Metabolism Isolated from a Graphene Oxide-Reducing Enrichment Culture.</title>
        <authorList>
            <person name="Xie L."/>
            <person name="Yoshida N."/>
            <person name="Ishii S."/>
            <person name="Meng L."/>
        </authorList>
    </citation>
    <scope>NUCLEOTIDE SEQUENCE [LARGE SCALE GENOMIC DNA]</scope>
    <source>
        <strain evidence="3 4">NIT-T3</strain>
    </source>
</reference>
<dbReference type="RefSeq" id="WP_221249636.1">
    <property type="nucleotide sequence ID" value="NZ_AP024355.1"/>
</dbReference>
<evidence type="ECO:0000256" key="2">
    <source>
        <dbReference type="ARBA" id="ARBA00022679"/>
    </source>
</evidence>
<keyword evidence="2" id="KW-0808">Transferase</keyword>
<keyword evidence="1 3" id="KW-0489">Methyltransferase</keyword>
<accession>A0ABM8I018</accession>
<dbReference type="EMBL" id="AP024355">
    <property type="protein sequence ID" value="BCR06266.1"/>
    <property type="molecule type" value="Genomic_DNA"/>
</dbReference>
<proteinExistence type="predicted"/>
<sequence length="197" mass="21381">MYQPLQIGRRFCVLPPGQGWDTPGSIPLFMLRGPFGSGLHETTASCLEILEKIEGLAGSRVLDLGCGTGILAIAVLKLGAREAQGIDINPEAVAVAAENRRHNELEGRLELVTGVLEDAAPQSFDLVMANIHCDLLIDRAGELLSRARPGGRLLLSGMPLEYQDAICQVYQQLGCRLLERRQMSEFASVLLQRGQSC</sequence>
<organism evidence="3 4">
    <name type="scientific">Desulfuromonas versatilis</name>
    <dbReference type="NCBI Taxonomy" id="2802975"/>
    <lineage>
        <taxon>Bacteria</taxon>
        <taxon>Pseudomonadati</taxon>
        <taxon>Thermodesulfobacteriota</taxon>
        <taxon>Desulfuromonadia</taxon>
        <taxon>Desulfuromonadales</taxon>
        <taxon>Desulfuromonadaceae</taxon>
        <taxon>Desulfuromonas</taxon>
    </lineage>
</organism>
<evidence type="ECO:0000256" key="1">
    <source>
        <dbReference type="ARBA" id="ARBA00022603"/>
    </source>
</evidence>
<evidence type="ECO:0000313" key="4">
    <source>
        <dbReference type="Proteomes" id="UP001319827"/>
    </source>
</evidence>